<evidence type="ECO:0000256" key="5">
    <source>
        <dbReference type="SAM" id="MobiDB-lite"/>
    </source>
</evidence>
<dbReference type="Gene3D" id="3.30.40.10">
    <property type="entry name" value="Zinc/RING finger domain, C3HC4 (zinc finger)"/>
    <property type="match status" value="1"/>
</dbReference>
<dbReference type="InterPro" id="IPR051702">
    <property type="entry name" value="SH3_domain_YSC84-like"/>
</dbReference>
<dbReference type="PROSITE" id="PS50178">
    <property type="entry name" value="ZF_FYVE"/>
    <property type="match status" value="1"/>
</dbReference>
<keyword evidence="8" id="KW-1185">Reference proteome</keyword>
<protein>
    <submittedName>
        <fullName evidence="7">Chromatin assembly factor 1 subunit FSM-like</fullName>
    </submittedName>
</protein>
<dbReference type="InterPro" id="IPR000306">
    <property type="entry name" value="Znf_FYVE"/>
</dbReference>
<dbReference type="SMART" id="SM00064">
    <property type="entry name" value="FYVE"/>
    <property type="match status" value="1"/>
</dbReference>
<feature type="compositionally biased region" description="Basic and acidic residues" evidence="5">
    <location>
        <begin position="750"/>
        <end position="759"/>
    </location>
</feature>
<feature type="compositionally biased region" description="Basic and acidic residues" evidence="5">
    <location>
        <begin position="271"/>
        <end position="322"/>
    </location>
</feature>
<dbReference type="PANTHER" id="PTHR15629">
    <property type="entry name" value="SH3YL1 PROTEIN"/>
    <property type="match status" value="1"/>
</dbReference>
<feature type="region of interest" description="Disordered" evidence="5">
    <location>
        <begin position="431"/>
        <end position="454"/>
    </location>
</feature>
<dbReference type="CDD" id="cd11526">
    <property type="entry name" value="SYLF_FYVE"/>
    <property type="match status" value="1"/>
</dbReference>
<dbReference type="InterPro" id="IPR022043">
    <property type="entry name" value="CAF1A_DD"/>
</dbReference>
<keyword evidence="1" id="KW-0479">Metal-binding</keyword>
<reference evidence="8" key="1">
    <citation type="journal article" date="2019" name="Nat. Commun.">
        <title>The genome of broomcorn millet.</title>
        <authorList>
            <person name="Zou C."/>
            <person name="Miki D."/>
            <person name="Li D."/>
            <person name="Tang Q."/>
            <person name="Xiao L."/>
            <person name="Rajput S."/>
            <person name="Deng P."/>
            <person name="Jia W."/>
            <person name="Huang R."/>
            <person name="Zhang M."/>
            <person name="Sun Y."/>
            <person name="Hu J."/>
            <person name="Fu X."/>
            <person name="Schnable P.S."/>
            <person name="Li F."/>
            <person name="Zhang H."/>
            <person name="Feng B."/>
            <person name="Zhu X."/>
            <person name="Liu R."/>
            <person name="Schnable J.C."/>
            <person name="Zhu J.-K."/>
            <person name="Zhang H."/>
        </authorList>
    </citation>
    <scope>NUCLEOTIDE SEQUENCE [LARGE SCALE GENOMIC DNA]</scope>
</reference>
<evidence type="ECO:0000256" key="3">
    <source>
        <dbReference type="ARBA" id="ARBA00022833"/>
    </source>
</evidence>
<dbReference type="PANTHER" id="PTHR15629:SF2">
    <property type="entry name" value="SH3 DOMAIN-CONTAINING YSC84-LIKE PROTEIN 1"/>
    <property type="match status" value="1"/>
</dbReference>
<evidence type="ECO:0000313" key="8">
    <source>
        <dbReference type="Proteomes" id="UP000275267"/>
    </source>
</evidence>
<keyword evidence="2 4" id="KW-0863">Zinc-finger</keyword>
<dbReference type="InterPro" id="IPR007461">
    <property type="entry name" value="Ysc84_actin-binding"/>
</dbReference>
<dbReference type="GO" id="GO:0035091">
    <property type="term" value="F:phosphatidylinositol binding"/>
    <property type="evidence" value="ECO:0007669"/>
    <property type="project" value="TreeGrafter"/>
</dbReference>
<dbReference type="FunFam" id="3.30.40.10:FF:000151">
    <property type="entry name" value="Zinc finger family protein"/>
    <property type="match status" value="1"/>
</dbReference>
<dbReference type="Proteomes" id="UP000275267">
    <property type="component" value="Unassembled WGS sequence"/>
</dbReference>
<evidence type="ECO:0000256" key="1">
    <source>
        <dbReference type="ARBA" id="ARBA00022723"/>
    </source>
</evidence>
<feature type="compositionally biased region" description="Basic and acidic residues" evidence="5">
    <location>
        <begin position="544"/>
        <end position="558"/>
    </location>
</feature>
<dbReference type="STRING" id="4540.A0A3L6QN76"/>
<sequence length="1293" mass="143929">MDGDEAKESALDCASSAVTAMCLDASCEHESTQPDKKQLKRKRAFSELDIVDKESASAEWQRELDALYEYYKEVSGHHVKPEELACLTGDSIIACLLEESSLPCAKLTDKIYKRLKLQDGVTVSSVRNSVLNIGSRSSYGICAIDVDELEDESDSSLWCWETQDLALLPLHLRNGLSIRRTARKLIHERILAVSVKLAAKDAPNTHSNQDSHSVNAVEVPNLDEICSFVEKSKQKNDADITKLHSKAKAQELQATRKTVKEQQMMARQIENEEKEKDRELKHMKEKAEREAKRIERDNKRLKKHQEEAERAKRRKEKEEAGLKRKASTKKQANFMESLFIKKPNSIMESSSSHHLEKTTCSKSSGSVEEPSIAATSAMDCTLSQANHLRVEEFWVAHVSRWRKLSQHNRLHHWGARRSPKVQLFPELKLQKSSATAHSDNMSTPTKELSSQESTGSLDFNKLLDELKTPSHEKNIPFGTARNSISSSVLFVKKFLQFDRSFRPAYYGTWRKKSSTVTARQPFQRDPELNYDVDSDEEWEEEDPGERLSDSEEEDKTKNEHDFMIDVEEETENSFVVPNDYLSEDEGVQYEPLCIKFDETCSMLSNPGVTVEKKFLHSATEDALRIDRPLVISNLDHRKLDLLKAEDITAERLCLQALCMKKYPSDPIIDVPMVVKVTMEDPAFCRLNKKSPRTPVPSKSISDSDMPEFAKLVTSCSQGMGKLVEPKRPCQERKCFAEGRARNAASWAGLDPRRRRDPAKPGRLLLPAPAPVDRRPPSLPAPSRAESCRASDWPTLIAMSARREVVSYHPLPAPGAVNSLKDEIQSKVVETVGNAINSFDPKSLPQHIERGLETAGNIINSFEPKWSGQKEFDFGGEADFHDGYQCPDEYWGSAPVKVQKPVNIKNLLGGVISIIGRNLKTTEGEQPKDNKTSVSFLGSSDDGNTFLHSSVYMPSAPPVLDEEALNYNIYRAVLEAEPPEWLPDSYASSCMQCAAPFTVVTRGRHHCRFCGGIFCRACSKGRCLLPAKFRERNPQRVCDACYDRLDPLQNLLINSVSNASQTAKHDVMDWTCARGWLNLPIGLTMEHEIYKAANTLMSYSQVARINPEKSIPHAVLSGASGLAILTVVKAGAILTYKLGTGLVVARRSDGSWSAPSAILSGGFGWGAQVGGELMDFIIVLRGPEAVQTFCSRMHFSLGAGVSAAAGPVGRVLEADMRAGDKGSGVCYTYSCSKGAFIGISLEGNLVSTRMDANLRFYGDPYLTTSDILMGNVERPNAAKILYNALDDLYSGLDC</sequence>
<feature type="region of interest" description="Disordered" evidence="5">
    <location>
        <begin position="746"/>
        <end position="785"/>
    </location>
</feature>
<keyword evidence="3" id="KW-0862">Zinc</keyword>
<dbReference type="EMBL" id="PQIB02000011">
    <property type="protein sequence ID" value="RLM84736.1"/>
    <property type="molecule type" value="Genomic_DNA"/>
</dbReference>
<name>A0A3L6QN76_PANMI</name>
<proteinExistence type="predicted"/>
<evidence type="ECO:0000256" key="4">
    <source>
        <dbReference type="PROSITE-ProRule" id="PRU00091"/>
    </source>
</evidence>
<dbReference type="SUPFAM" id="SSF57903">
    <property type="entry name" value="FYVE/PHD zinc finger"/>
    <property type="match status" value="1"/>
</dbReference>
<feature type="domain" description="FYVE-type" evidence="6">
    <location>
        <begin position="983"/>
        <end position="1045"/>
    </location>
</feature>
<comment type="caution">
    <text evidence="7">The sequence shown here is derived from an EMBL/GenBank/DDBJ whole genome shotgun (WGS) entry which is preliminary data.</text>
</comment>
<dbReference type="Pfam" id="PF01363">
    <property type="entry name" value="FYVE"/>
    <property type="match status" value="1"/>
</dbReference>
<feature type="region of interest" description="Disordered" evidence="5">
    <location>
        <begin position="271"/>
        <end position="328"/>
    </location>
</feature>
<dbReference type="Pfam" id="PF04366">
    <property type="entry name" value="Ysc84"/>
    <property type="match status" value="1"/>
</dbReference>
<evidence type="ECO:0000313" key="7">
    <source>
        <dbReference type="EMBL" id="RLM84736.1"/>
    </source>
</evidence>
<feature type="region of interest" description="Disordered" evidence="5">
    <location>
        <begin position="516"/>
        <end position="558"/>
    </location>
</feature>
<dbReference type="InterPro" id="IPR013083">
    <property type="entry name" value="Znf_RING/FYVE/PHD"/>
</dbReference>
<dbReference type="Pfam" id="PF12253">
    <property type="entry name" value="CAF1A_dimeriz"/>
    <property type="match status" value="1"/>
</dbReference>
<organism evidence="7 8">
    <name type="scientific">Panicum miliaceum</name>
    <name type="common">Proso millet</name>
    <name type="synonym">Broomcorn millet</name>
    <dbReference type="NCBI Taxonomy" id="4540"/>
    <lineage>
        <taxon>Eukaryota</taxon>
        <taxon>Viridiplantae</taxon>
        <taxon>Streptophyta</taxon>
        <taxon>Embryophyta</taxon>
        <taxon>Tracheophyta</taxon>
        <taxon>Spermatophyta</taxon>
        <taxon>Magnoliopsida</taxon>
        <taxon>Liliopsida</taxon>
        <taxon>Poales</taxon>
        <taxon>Poaceae</taxon>
        <taxon>PACMAD clade</taxon>
        <taxon>Panicoideae</taxon>
        <taxon>Panicodae</taxon>
        <taxon>Paniceae</taxon>
        <taxon>Panicinae</taxon>
        <taxon>Panicum</taxon>
        <taxon>Panicum sect. Panicum</taxon>
    </lineage>
</organism>
<accession>A0A3L6QN76</accession>
<feature type="region of interest" description="Disordered" evidence="5">
    <location>
        <begin position="346"/>
        <end position="367"/>
    </location>
</feature>
<dbReference type="GO" id="GO:0008270">
    <property type="term" value="F:zinc ion binding"/>
    <property type="evidence" value="ECO:0007669"/>
    <property type="project" value="UniProtKB-KW"/>
</dbReference>
<evidence type="ECO:0000259" key="6">
    <source>
        <dbReference type="PROSITE" id="PS50178"/>
    </source>
</evidence>
<gene>
    <name evidence="7" type="ORF">C2845_PM04G07530</name>
</gene>
<dbReference type="OrthoDB" id="443981at2759"/>
<feature type="compositionally biased region" description="Acidic residues" evidence="5">
    <location>
        <begin position="528"/>
        <end position="543"/>
    </location>
</feature>
<dbReference type="InterPro" id="IPR017455">
    <property type="entry name" value="Znf_FYVE-rel"/>
</dbReference>
<dbReference type="InterPro" id="IPR011011">
    <property type="entry name" value="Znf_FYVE_PHD"/>
</dbReference>
<evidence type="ECO:0000256" key="2">
    <source>
        <dbReference type="ARBA" id="ARBA00022771"/>
    </source>
</evidence>